<keyword evidence="1" id="KW-0472">Membrane</keyword>
<feature type="transmembrane region" description="Helical" evidence="1">
    <location>
        <begin position="75"/>
        <end position="96"/>
    </location>
</feature>
<gene>
    <name evidence="3" type="ORF">UT63_C0101G0004</name>
</gene>
<evidence type="ECO:0000313" key="4">
    <source>
        <dbReference type="Proteomes" id="UP000034539"/>
    </source>
</evidence>
<reference evidence="3 4" key="1">
    <citation type="journal article" date="2015" name="Nature">
        <title>rRNA introns, odd ribosomes, and small enigmatic genomes across a large radiation of phyla.</title>
        <authorList>
            <person name="Brown C.T."/>
            <person name="Hug L.A."/>
            <person name="Thomas B.C."/>
            <person name="Sharon I."/>
            <person name="Castelle C.J."/>
            <person name="Singh A."/>
            <person name="Wilkins M.J."/>
            <person name="Williams K.H."/>
            <person name="Banfield J.F."/>
        </authorList>
    </citation>
    <scope>NUCLEOTIDE SEQUENCE [LARGE SCALE GENOMIC DNA]</scope>
</reference>
<dbReference type="Proteomes" id="UP000034539">
    <property type="component" value="Unassembled WGS sequence"/>
</dbReference>
<protein>
    <recommendedName>
        <fullName evidence="5">TrbC/VIRB2 family protein</fullName>
    </recommendedName>
</protein>
<keyword evidence="2" id="KW-0732">Signal</keyword>
<comment type="caution">
    <text evidence="3">The sequence shown here is derived from an EMBL/GenBank/DDBJ whole genome shotgun (WGS) entry which is preliminary data.</text>
</comment>
<dbReference type="InterPro" id="IPR043993">
    <property type="entry name" value="T4SS_pilin"/>
</dbReference>
<evidence type="ECO:0000256" key="2">
    <source>
        <dbReference type="SAM" id="SignalP"/>
    </source>
</evidence>
<organism evidence="3 4">
    <name type="scientific">Candidatus Gottesmanbacteria bacterium GW2011_GWC2_39_8</name>
    <dbReference type="NCBI Taxonomy" id="1618450"/>
    <lineage>
        <taxon>Bacteria</taxon>
        <taxon>Candidatus Gottesmaniibacteriota</taxon>
    </lineage>
</organism>
<feature type="chain" id="PRO_5002533907" description="TrbC/VIRB2 family protein" evidence="2">
    <location>
        <begin position="23"/>
        <end position="115"/>
    </location>
</feature>
<name>A0A0G0PQY7_9BACT</name>
<evidence type="ECO:0000256" key="1">
    <source>
        <dbReference type="SAM" id="Phobius"/>
    </source>
</evidence>
<sequence length="115" mass="12427">MKKTIKKIMPFGLLAMPLFAGAVSNVNDLFALAESILGKLAPMLVAIAVVILLVAILGYIKAGSDEEKKKTYKDLMIYGIIGLFVMVSVWGLVAILSGTFNLNNDIPDVEILPNF</sequence>
<keyword evidence="1" id="KW-0812">Transmembrane</keyword>
<evidence type="ECO:0008006" key="5">
    <source>
        <dbReference type="Google" id="ProtNLM"/>
    </source>
</evidence>
<dbReference type="PATRIC" id="fig|1618450.3.peg.1540"/>
<dbReference type="Pfam" id="PF18895">
    <property type="entry name" value="T4SS_pilin"/>
    <property type="match status" value="1"/>
</dbReference>
<feature type="transmembrane region" description="Helical" evidence="1">
    <location>
        <begin position="40"/>
        <end position="63"/>
    </location>
</feature>
<dbReference type="EMBL" id="LBXN01000101">
    <property type="protein sequence ID" value="KKR30333.1"/>
    <property type="molecule type" value="Genomic_DNA"/>
</dbReference>
<dbReference type="AlphaFoldDB" id="A0A0G0PQY7"/>
<keyword evidence="1" id="KW-1133">Transmembrane helix</keyword>
<feature type="signal peptide" evidence="2">
    <location>
        <begin position="1"/>
        <end position="22"/>
    </location>
</feature>
<proteinExistence type="predicted"/>
<evidence type="ECO:0000313" key="3">
    <source>
        <dbReference type="EMBL" id="KKR30333.1"/>
    </source>
</evidence>
<accession>A0A0G0PQY7</accession>